<dbReference type="GO" id="GO:0005840">
    <property type="term" value="C:ribosome"/>
    <property type="evidence" value="ECO:0007669"/>
    <property type="project" value="UniProtKB-KW"/>
</dbReference>
<dbReference type="EMBL" id="CAKMRJ010000001">
    <property type="protein sequence ID" value="CAH1414797.1"/>
    <property type="molecule type" value="Genomic_DNA"/>
</dbReference>
<evidence type="ECO:0000256" key="1">
    <source>
        <dbReference type="ARBA" id="ARBA00006227"/>
    </source>
</evidence>
<reference evidence="4 5" key="1">
    <citation type="submission" date="2022-01" db="EMBL/GenBank/DDBJ databases">
        <authorList>
            <person name="Xiong W."/>
            <person name="Schranz E."/>
        </authorList>
    </citation>
    <scope>NUCLEOTIDE SEQUENCE [LARGE SCALE GENOMIC DNA]</scope>
</reference>
<sequence length="84" mass="9798">MVIHDSLKVLRLTAGHKYCLLGQLPSEVEWNHYETIKDLEKKRKEKAQVVYERKKQLNKLRAKAEKVAQENLGPQLEILAPVTY</sequence>
<keyword evidence="2" id="KW-0689">Ribosomal protein</keyword>
<evidence type="ECO:0008006" key="6">
    <source>
        <dbReference type="Google" id="ProtNLM"/>
    </source>
</evidence>
<dbReference type="Proteomes" id="UP001157418">
    <property type="component" value="Unassembled WGS sequence"/>
</dbReference>
<comment type="caution">
    <text evidence="4">The sequence shown here is derived from an EMBL/GenBank/DDBJ whole genome shotgun (WGS) entry which is preliminary data.</text>
</comment>
<protein>
    <recommendedName>
        <fullName evidence="6">60S ribosomal protein L13a</fullName>
    </recommendedName>
</protein>
<dbReference type="Gene3D" id="6.10.250.3250">
    <property type="match status" value="1"/>
</dbReference>
<proteinExistence type="inferred from homology"/>
<dbReference type="GO" id="GO:1990904">
    <property type="term" value="C:ribonucleoprotein complex"/>
    <property type="evidence" value="ECO:0007669"/>
    <property type="project" value="UniProtKB-KW"/>
</dbReference>
<comment type="similarity">
    <text evidence="1">Belongs to the universal ribosomal protein uL13 family.</text>
</comment>
<dbReference type="AlphaFoldDB" id="A0AAU9LMG8"/>
<evidence type="ECO:0000313" key="4">
    <source>
        <dbReference type="EMBL" id="CAH1414797.1"/>
    </source>
</evidence>
<dbReference type="FunFam" id="6.10.250.3250:FF:000001">
    <property type="entry name" value="60S ribosomal protein L13a"/>
    <property type="match status" value="1"/>
</dbReference>
<evidence type="ECO:0000256" key="2">
    <source>
        <dbReference type="ARBA" id="ARBA00022980"/>
    </source>
</evidence>
<name>A0AAU9LMG8_9ASTR</name>
<evidence type="ECO:0000256" key="3">
    <source>
        <dbReference type="ARBA" id="ARBA00023274"/>
    </source>
</evidence>
<keyword evidence="3" id="KW-0687">Ribonucleoprotein</keyword>
<evidence type="ECO:0000313" key="5">
    <source>
        <dbReference type="Proteomes" id="UP001157418"/>
    </source>
</evidence>
<keyword evidence="5" id="KW-1185">Reference proteome</keyword>
<organism evidence="4 5">
    <name type="scientific">Lactuca virosa</name>
    <dbReference type="NCBI Taxonomy" id="75947"/>
    <lineage>
        <taxon>Eukaryota</taxon>
        <taxon>Viridiplantae</taxon>
        <taxon>Streptophyta</taxon>
        <taxon>Embryophyta</taxon>
        <taxon>Tracheophyta</taxon>
        <taxon>Spermatophyta</taxon>
        <taxon>Magnoliopsida</taxon>
        <taxon>eudicotyledons</taxon>
        <taxon>Gunneridae</taxon>
        <taxon>Pentapetalae</taxon>
        <taxon>asterids</taxon>
        <taxon>campanulids</taxon>
        <taxon>Asterales</taxon>
        <taxon>Asteraceae</taxon>
        <taxon>Cichorioideae</taxon>
        <taxon>Cichorieae</taxon>
        <taxon>Lactucinae</taxon>
        <taxon>Lactuca</taxon>
    </lineage>
</organism>
<gene>
    <name evidence="4" type="ORF">LVIROSA_LOCUS2689</name>
</gene>
<accession>A0AAU9LMG8</accession>